<accession>A0A928VWA7</accession>
<comment type="caution">
    <text evidence="1">The sequence shown here is derived from an EMBL/GenBank/DDBJ whole genome shotgun (WGS) entry which is preliminary data.</text>
</comment>
<dbReference type="Proteomes" id="UP000621799">
    <property type="component" value="Unassembled WGS sequence"/>
</dbReference>
<protein>
    <submittedName>
        <fullName evidence="1">Uncharacterized protein</fullName>
    </submittedName>
</protein>
<proteinExistence type="predicted"/>
<dbReference type="AlphaFoldDB" id="A0A928VWA7"/>
<sequence>MGRNPNSDNMQGLLLDDWLSIDKPKQKLFERLLPEIRRGTWDVVAGR</sequence>
<organism evidence="1 2">
    <name type="scientific">Zarconia navalis LEGE 11467</name>
    <dbReference type="NCBI Taxonomy" id="1828826"/>
    <lineage>
        <taxon>Bacteria</taxon>
        <taxon>Bacillati</taxon>
        <taxon>Cyanobacteriota</taxon>
        <taxon>Cyanophyceae</taxon>
        <taxon>Oscillatoriophycideae</taxon>
        <taxon>Oscillatoriales</taxon>
        <taxon>Oscillatoriales incertae sedis</taxon>
        <taxon>Zarconia</taxon>
        <taxon>Zarconia navalis</taxon>
    </lineage>
</organism>
<name>A0A928VWA7_9CYAN</name>
<evidence type="ECO:0000313" key="2">
    <source>
        <dbReference type="Proteomes" id="UP000621799"/>
    </source>
</evidence>
<dbReference type="EMBL" id="JADEXN010000041">
    <property type="protein sequence ID" value="MBE9039917.1"/>
    <property type="molecule type" value="Genomic_DNA"/>
</dbReference>
<dbReference type="RefSeq" id="WP_264320175.1">
    <property type="nucleotide sequence ID" value="NZ_JADEXN010000041.1"/>
</dbReference>
<evidence type="ECO:0000313" key="1">
    <source>
        <dbReference type="EMBL" id="MBE9039917.1"/>
    </source>
</evidence>
<gene>
    <name evidence="1" type="ORF">IQ235_03810</name>
</gene>
<reference evidence="1" key="1">
    <citation type="submission" date="2020-10" db="EMBL/GenBank/DDBJ databases">
        <authorList>
            <person name="Castelo-Branco R."/>
            <person name="Eusebio N."/>
            <person name="Adriana R."/>
            <person name="Vieira A."/>
            <person name="Brugerolle De Fraissinette N."/>
            <person name="Rezende De Castro R."/>
            <person name="Schneider M.P."/>
            <person name="Vasconcelos V."/>
            <person name="Leao P.N."/>
        </authorList>
    </citation>
    <scope>NUCLEOTIDE SEQUENCE</scope>
    <source>
        <strain evidence="1">LEGE 11467</strain>
    </source>
</reference>
<keyword evidence="2" id="KW-1185">Reference proteome</keyword>